<dbReference type="SUPFAM" id="SSF56672">
    <property type="entry name" value="DNA/RNA polymerases"/>
    <property type="match status" value="1"/>
</dbReference>
<dbReference type="Gene3D" id="3.30.70.270">
    <property type="match status" value="1"/>
</dbReference>
<accession>A0A151SPZ0</accession>
<organism evidence="3 4">
    <name type="scientific">Cajanus cajan</name>
    <name type="common">Pigeon pea</name>
    <name type="synonym">Cajanus indicus</name>
    <dbReference type="NCBI Taxonomy" id="3821"/>
    <lineage>
        <taxon>Eukaryota</taxon>
        <taxon>Viridiplantae</taxon>
        <taxon>Streptophyta</taxon>
        <taxon>Embryophyta</taxon>
        <taxon>Tracheophyta</taxon>
        <taxon>Spermatophyta</taxon>
        <taxon>Magnoliopsida</taxon>
        <taxon>eudicotyledons</taxon>
        <taxon>Gunneridae</taxon>
        <taxon>Pentapetalae</taxon>
        <taxon>rosids</taxon>
        <taxon>fabids</taxon>
        <taxon>Fabales</taxon>
        <taxon>Fabaceae</taxon>
        <taxon>Papilionoideae</taxon>
        <taxon>50 kb inversion clade</taxon>
        <taxon>NPAAA clade</taxon>
        <taxon>indigoferoid/millettioid clade</taxon>
        <taxon>Phaseoleae</taxon>
        <taxon>Cajanus</taxon>
    </lineage>
</organism>
<evidence type="ECO:0000313" key="3">
    <source>
        <dbReference type="EMBL" id="KYP56845.1"/>
    </source>
</evidence>
<evidence type="ECO:0000259" key="2">
    <source>
        <dbReference type="Pfam" id="PF17921"/>
    </source>
</evidence>
<sequence length="168" mass="19679">YMILAFLKLEKDNELSEIPLFGVTNAPGTFMDYMNKIFHPYFDRFVVVFINDIHIYSRKVEAILEWKTPTPVFEIRSFLGLISSEENFQELKRRLTNAPVLVLLDHSETFVVYCDSSKMGLGGSAYVEKLKNIILEEGHKSNLSIHPEATKMYQDLKNMFWWPIMKYI</sequence>
<dbReference type="OMA" id="FINDIHI"/>
<name>A0A151SPZ0_CAJCA</name>
<dbReference type="InterPro" id="IPR041588">
    <property type="entry name" value="Integrase_H2C2"/>
</dbReference>
<dbReference type="PANTHER" id="PTHR24559:SF444">
    <property type="entry name" value="REVERSE TRANSCRIPTASE DOMAIN-CONTAINING PROTEIN"/>
    <property type="match status" value="1"/>
</dbReference>
<proteinExistence type="predicted"/>
<feature type="domain" description="Integrase zinc-binding" evidence="2">
    <location>
        <begin position="129"/>
        <end position="166"/>
    </location>
</feature>
<dbReference type="AlphaFoldDB" id="A0A151SPZ0"/>
<dbReference type="Proteomes" id="UP000075243">
    <property type="component" value="Chromosome 11"/>
</dbReference>
<feature type="non-terminal residue" evidence="3">
    <location>
        <position position="1"/>
    </location>
</feature>
<protein>
    <submittedName>
        <fullName evidence="3">Uncharacterized protein</fullName>
    </submittedName>
</protein>
<dbReference type="Gramene" id="C.cajan_03023.t">
    <property type="protein sequence ID" value="C.cajan_03023.t"/>
    <property type="gene ID" value="C.cajan_03023"/>
</dbReference>
<feature type="domain" description="Reverse transcriptase/retrotransposon-derived protein RNase H-like" evidence="1">
    <location>
        <begin position="85"/>
        <end position="125"/>
    </location>
</feature>
<evidence type="ECO:0000313" key="4">
    <source>
        <dbReference type="Proteomes" id="UP000075243"/>
    </source>
</evidence>
<dbReference type="InterPro" id="IPR043128">
    <property type="entry name" value="Rev_trsase/Diguanyl_cyclase"/>
</dbReference>
<dbReference type="InterPro" id="IPR043502">
    <property type="entry name" value="DNA/RNA_pol_sf"/>
</dbReference>
<gene>
    <name evidence="3" type="ORF">KK1_003094</name>
</gene>
<dbReference type="EMBL" id="CM003613">
    <property type="protein sequence ID" value="KYP56845.1"/>
    <property type="molecule type" value="Genomic_DNA"/>
</dbReference>
<dbReference type="InterPro" id="IPR053134">
    <property type="entry name" value="RNA-dir_DNA_polymerase"/>
</dbReference>
<dbReference type="Pfam" id="PF17921">
    <property type="entry name" value="Integrase_H2C2"/>
    <property type="match status" value="1"/>
</dbReference>
<dbReference type="Gene3D" id="1.10.340.70">
    <property type="match status" value="1"/>
</dbReference>
<dbReference type="Pfam" id="PF17919">
    <property type="entry name" value="RT_RNaseH_2"/>
    <property type="match status" value="1"/>
</dbReference>
<keyword evidence="4" id="KW-1185">Reference proteome</keyword>
<dbReference type="InterPro" id="IPR041577">
    <property type="entry name" value="RT_RNaseH_2"/>
</dbReference>
<dbReference type="PANTHER" id="PTHR24559">
    <property type="entry name" value="TRANSPOSON TY3-I GAG-POL POLYPROTEIN"/>
    <property type="match status" value="1"/>
</dbReference>
<reference evidence="3 4" key="1">
    <citation type="journal article" date="2012" name="Nat. Biotechnol.">
        <title>Draft genome sequence of pigeonpea (Cajanus cajan), an orphan legume crop of resource-poor farmers.</title>
        <authorList>
            <person name="Varshney R.K."/>
            <person name="Chen W."/>
            <person name="Li Y."/>
            <person name="Bharti A.K."/>
            <person name="Saxena R.K."/>
            <person name="Schlueter J.A."/>
            <person name="Donoghue M.T."/>
            <person name="Azam S."/>
            <person name="Fan G."/>
            <person name="Whaley A.M."/>
            <person name="Farmer A.D."/>
            <person name="Sheridan J."/>
            <person name="Iwata A."/>
            <person name="Tuteja R."/>
            <person name="Penmetsa R.V."/>
            <person name="Wu W."/>
            <person name="Upadhyaya H.D."/>
            <person name="Yang S.P."/>
            <person name="Shah T."/>
            <person name="Saxena K.B."/>
            <person name="Michael T."/>
            <person name="McCombie W.R."/>
            <person name="Yang B."/>
            <person name="Zhang G."/>
            <person name="Yang H."/>
            <person name="Wang J."/>
            <person name="Spillane C."/>
            <person name="Cook D.R."/>
            <person name="May G.D."/>
            <person name="Xu X."/>
            <person name="Jackson S.A."/>
        </authorList>
    </citation>
    <scope>NUCLEOTIDE SEQUENCE [LARGE SCALE GENOMIC DNA]</scope>
    <source>
        <strain evidence="4">cv. Asha</strain>
    </source>
</reference>
<evidence type="ECO:0000259" key="1">
    <source>
        <dbReference type="Pfam" id="PF17919"/>
    </source>
</evidence>